<feature type="binding site" description="in other chain" evidence="11">
    <location>
        <position position="107"/>
    </location>
    <ligand>
        <name>Zn(2+)</name>
        <dbReference type="ChEBI" id="CHEBI:29105"/>
        <note>ligand shared between two neighboring subunits</note>
    </ligand>
</feature>
<dbReference type="InterPro" id="IPR000894">
    <property type="entry name" value="RuBisCO_ssu_dom"/>
</dbReference>
<dbReference type="GO" id="GO:0046872">
    <property type="term" value="F:metal ion binding"/>
    <property type="evidence" value="ECO:0007669"/>
    <property type="project" value="UniProtKB-KW"/>
</dbReference>
<dbReference type="GO" id="GO:0031470">
    <property type="term" value="C:carboxysome"/>
    <property type="evidence" value="ECO:0007669"/>
    <property type="project" value="UniProtKB-SubCell"/>
</dbReference>
<evidence type="ECO:0000256" key="10">
    <source>
        <dbReference type="PIRSR" id="PIRSR037250-50"/>
    </source>
</evidence>
<keyword evidence="8" id="KW-1283">Bacterial microcompartment</keyword>
<dbReference type="SUPFAM" id="SSF55239">
    <property type="entry name" value="RuBisCO, small subunit"/>
    <property type="match status" value="4"/>
</dbReference>
<evidence type="ECO:0000313" key="15">
    <source>
        <dbReference type="EMBL" id="HFM96735.1"/>
    </source>
</evidence>
<feature type="domain" description="Ribulose bisphosphate carboxylase small subunit" evidence="14">
    <location>
        <begin position="342"/>
        <end position="435"/>
    </location>
</feature>
<feature type="region of interest" description="Disordered" evidence="13">
    <location>
        <begin position="433"/>
        <end position="464"/>
    </location>
</feature>
<proteinExistence type="inferred from homology"/>
<sequence length="679" mass="72222">MAVRMHAAPPTPWSRTLAEPKIDKSAYIHAFSNLIGDVRIGAGVLIAPGTSIRADEGSPFHIGDGSNIQDGVVIHGLEQGRVRGDDGADYSVWVGNGSSIAHLSLIHGPAYIGDNCFIGFRSTIFNARIGAGSIVMMHVLIQDVEIPPGKYVPSGAVITSQQQADQLPDVRERDRQFASHLVGLHGALRPGYRDSDDAARLAPPREEQNLSSHSSQQNMNTYAHNQAASLGADVVNHVRQLLAQGYRIGTEHADERRFQTSSWRSCAPIQTANEGSVLRELESCLSEHSGEYVRLIGIDPRAKRRVFETIIQRPDGKVVAQAGSSNGRASYASASKSYSSAGSNGHSGGGLSGDAIAFVRNMLAQGARIGTEHADARHFQVSSWSSCSPIQANRESDVVSALQGCLAEHGGEYVRMFGIDTRAKRRLGEIIIQRPNGKAPAGGGGSYQPSSSSSASSPSYAPSGGYAATAQLSPDLTQQVNQLVAQGCKIAIEFADKRRFQTSSWTTATVVERGGYAQAIAQIEAVLADHADHYVRIVGINPTAKTRVAEVVVHRPNGKSGSAPSSTSSYSAPAPSPSYSAPKAPSNGAGANLSNVAGQVRQLLMQGCKIGVEFADERRYKIGSWTTGLSIDSTHESGVMSAIQSFLNEHSGHYVRLIGVDPKVKRRVTEAVIHKPSKG</sequence>
<dbReference type="SMART" id="SM00961">
    <property type="entry name" value="RuBisCO_small"/>
    <property type="match status" value="4"/>
</dbReference>
<dbReference type="InterPro" id="IPR011004">
    <property type="entry name" value="Trimer_LpxA-like_sf"/>
</dbReference>
<evidence type="ECO:0000256" key="12">
    <source>
        <dbReference type="PIRSR" id="PIRSR037250-53"/>
    </source>
</evidence>
<dbReference type="PANTHER" id="PTHR43360:SF1">
    <property type="entry name" value="CARBOXYSOME ASSEMBLY PROTEIN CCMM"/>
    <property type="match status" value="1"/>
</dbReference>
<feature type="compositionally biased region" description="Low complexity" evidence="13">
    <location>
        <begin position="447"/>
        <end position="464"/>
    </location>
</feature>
<evidence type="ECO:0000256" key="7">
    <source>
        <dbReference type="ARBA" id="ARBA00023669"/>
    </source>
</evidence>
<comment type="similarity">
    <text evidence="5">Belongs to the gamma-class carbonic anhydrase family.</text>
</comment>
<dbReference type="SUPFAM" id="SSF51161">
    <property type="entry name" value="Trimeric LpxA-like enzymes"/>
    <property type="match status" value="1"/>
</dbReference>
<dbReference type="InterPro" id="IPR047223">
    <property type="entry name" value="CA_gamma_LbH"/>
</dbReference>
<evidence type="ECO:0000256" key="1">
    <source>
        <dbReference type="ARBA" id="ARBA00022531"/>
    </source>
</evidence>
<evidence type="ECO:0000256" key="13">
    <source>
        <dbReference type="SAM" id="MobiDB-lite"/>
    </source>
</evidence>
<evidence type="ECO:0000256" key="5">
    <source>
        <dbReference type="ARBA" id="ARBA00023595"/>
    </source>
</evidence>
<name>A0A7C3PD38_9CYAN</name>
<feature type="disulfide bond" evidence="12">
    <location>
        <begin position="387"/>
        <end position="405"/>
    </location>
</feature>
<feature type="domain" description="Ribulose bisphosphate carboxylase small subunit" evidence="14">
    <location>
        <begin position="463"/>
        <end position="556"/>
    </location>
</feature>
<keyword evidence="11" id="KW-0479">Metal-binding</keyword>
<dbReference type="InterPro" id="IPR052265">
    <property type="entry name" value="Gamma-CA"/>
</dbReference>
<evidence type="ECO:0000256" key="8">
    <source>
        <dbReference type="ARBA" id="ARBA00024446"/>
    </source>
</evidence>
<accession>A0A7C3PD38</accession>
<feature type="binding site" description="in other chain" evidence="11">
    <location>
        <position position="75"/>
    </location>
    <ligand>
        <name>Zn(2+)</name>
        <dbReference type="ChEBI" id="CHEBI:29105"/>
        <note>ligand shared between two neighboring subunits</note>
    </ligand>
</feature>
<keyword evidence="1" id="KW-0602">Photosynthesis</keyword>
<comment type="subcellular location">
    <subcellularLocation>
        <location evidence="4">Carboxysome</location>
    </subcellularLocation>
</comment>
<dbReference type="Gene3D" id="2.160.10.10">
    <property type="entry name" value="Hexapeptide repeat proteins"/>
    <property type="match status" value="1"/>
</dbReference>
<feature type="binding site" evidence="11">
    <location>
        <position position="102"/>
    </location>
    <ligand>
        <name>Zn(2+)</name>
        <dbReference type="ChEBI" id="CHEBI:29105"/>
        <note>ligand shared between two neighboring subunits</note>
    </ligand>
</feature>
<dbReference type="GO" id="GO:0043886">
    <property type="term" value="F:structural constituent of carboxysome shell"/>
    <property type="evidence" value="ECO:0007669"/>
    <property type="project" value="InterPro"/>
</dbReference>
<organism evidence="15">
    <name type="scientific">Oscillatoriales cyanobacterium SpSt-418</name>
    <dbReference type="NCBI Taxonomy" id="2282169"/>
    <lineage>
        <taxon>Bacteria</taxon>
        <taxon>Bacillati</taxon>
        <taxon>Cyanobacteriota</taxon>
        <taxon>Cyanophyceae</taxon>
        <taxon>Oscillatoriophycideae</taxon>
        <taxon>Oscillatoriales</taxon>
    </lineage>
</organism>
<evidence type="ECO:0000256" key="3">
    <source>
        <dbReference type="ARBA" id="ARBA00023300"/>
    </source>
</evidence>
<dbReference type="AlphaFoldDB" id="A0A7C3PD38"/>
<keyword evidence="12" id="KW-1015">Disulfide bond</keyword>
<comment type="caution">
    <text evidence="15">The sequence shown here is derived from an EMBL/GenBank/DDBJ whole genome shotgun (WGS) entry which is preliminary data.</text>
</comment>
<feature type="disulfide bond" evidence="12">
    <location>
        <begin position="266"/>
        <end position="284"/>
    </location>
</feature>
<dbReference type="InterPro" id="IPR036385">
    <property type="entry name" value="RuBisCO_ssu_sf"/>
</dbReference>
<evidence type="ECO:0000256" key="4">
    <source>
        <dbReference type="ARBA" id="ARBA00023587"/>
    </source>
</evidence>
<evidence type="ECO:0000256" key="9">
    <source>
        <dbReference type="ARBA" id="ARBA00030397"/>
    </source>
</evidence>
<dbReference type="PIRSF" id="PIRSF037250">
    <property type="entry name" value="CcmM"/>
    <property type="match status" value="1"/>
</dbReference>
<feature type="domain" description="Ribulose bisphosphate carboxylase small subunit" evidence="14">
    <location>
        <begin position="586"/>
        <end position="676"/>
    </location>
</feature>
<feature type="region of interest" description="Disordered" evidence="13">
    <location>
        <begin position="188"/>
        <end position="217"/>
    </location>
</feature>
<evidence type="ECO:0000256" key="6">
    <source>
        <dbReference type="ARBA" id="ARBA00023636"/>
    </source>
</evidence>
<keyword evidence="7" id="KW-1282">Carboxysome</keyword>
<feature type="compositionally biased region" description="Basic and acidic residues" evidence="13">
    <location>
        <begin position="191"/>
        <end position="208"/>
    </location>
</feature>
<keyword evidence="3" id="KW-0120">Carbon dioxide fixation</keyword>
<feature type="compositionally biased region" description="Low complexity" evidence="13">
    <location>
        <begin position="558"/>
        <end position="586"/>
    </location>
</feature>
<feature type="region of interest" description="Disordered" evidence="13">
    <location>
        <begin position="555"/>
        <end position="588"/>
    </location>
</feature>
<evidence type="ECO:0000256" key="11">
    <source>
        <dbReference type="PIRSR" id="PIRSR037250-51"/>
    </source>
</evidence>
<feature type="active site" description="Proton donor/acceptor" evidence="10">
    <location>
        <position position="56"/>
    </location>
</feature>
<dbReference type="GO" id="GO:0015979">
    <property type="term" value="P:photosynthesis"/>
    <property type="evidence" value="ECO:0007669"/>
    <property type="project" value="UniProtKB-KW"/>
</dbReference>
<evidence type="ECO:0000256" key="2">
    <source>
        <dbReference type="ARBA" id="ARBA00022737"/>
    </source>
</evidence>
<keyword evidence="11" id="KW-0862">Zinc</keyword>
<gene>
    <name evidence="15" type="ORF">ENR64_03025</name>
</gene>
<reference evidence="15" key="1">
    <citation type="journal article" date="2020" name="mSystems">
        <title>Genome- and Community-Level Interaction Insights into Carbon Utilization and Element Cycling Functions of Hydrothermarchaeota in Hydrothermal Sediment.</title>
        <authorList>
            <person name="Zhou Z."/>
            <person name="Liu Y."/>
            <person name="Xu W."/>
            <person name="Pan J."/>
            <person name="Luo Z.H."/>
            <person name="Li M."/>
        </authorList>
    </citation>
    <scope>NUCLEOTIDE SEQUENCE [LARGE SCALE GENOMIC DNA]</scope>
    <source>
        <strain evidence="15">SpSt-418</strain>
    </source>
</reference>
<dbReference type="GO" id="GO:0015977">
    <property type="term" value="P:carbon fixation"/>
    <property type="evidence" value="ECO:0007669"/>
    <property type="project" value="UniProtKB-KW"/>
</dbReference>
<dbReference type="Gene3D" id="3.30.190.10">
    <property type="entry name" value="Ribulose bisphosphate carboxylase, small subunit"/>
    <property type="match status" value="4"/>
</dbReference>
<feature type="domain" description="Ribulose bisphosphate carboxylase small subunit" evidence="14">
    <location>
        <begin position="221"/>
        <end position="314"/>
    </location>
</feature>
<dbReference type="EMBL" id="DSRU01000042">
    <property type="protein sequence ID" value="HFM96735.1"/>
    <property type="molecule type" value="Genomic_DNA"/>
</dbReference>
<dbReference type="CDD" id="cd00307">
    <property type="entry name" value="RuBisCO_small_like"/>
    <property type="match status" value="4"/>
</dbReference>
<dbReference type="PANTHER" id="PTHR43360">
    <property type="entry name" value="CARBON DIOXIDE CONCENTRATING MECHANISM PROTEIN CCMM"/>
    <property type="match status" value="1"/>
</dbReference>
<protein>
    <recommendedName>
        <fullName evidence="6">Carboxysome assembly protein CcmM</fullName>
    </recommendedName>
    <alternativeName>
        <fullName evidence="9">Carbon dioxide concentrating mechanism protein CcmM</fullName>
    </alternativeName>
</protein>
<dbReference type="CDD" id="cd00710">
    <property type="entry name" value="LbH_gamma_CA"/>
    <property type="match status" value="1"/>
</dbReference>
<dbReference type="InterPro" id="IPR017156">
    <property type="entry name" value="CcmM"/>
</dbReference>
<keyword evidence="2" id="KW-0677">Repeat</keyword>
<evidence type="ECO:0000259" key="14">
    <source>
        <dbReference type="SMART" id="SM00961"/>
    </source>
</evidence>
<dbReference type="Pfam" id="PF00101">
    <property type="entry name" value="RuBisCO_small"/>
    <property type="match status" value="4"/>
</dbReference>